<dbReference type="PANTHER" id="PTHR43265:SF1">
    <property type="entry name" value="ESTERASE ESTD"/>
    <property type="match status" value="1"/>
</dbReference>
<reference evidence="4" key="1">
    <citation type="journal article" date="2014" name="Front. Microbiol.">
        <title>High frequency of phylogenetically diverse reductive dehalogenase-homologous genes in deep subseafloor sedimentary metagenomes.</title>
        <authorList>
            <person name="Kawai M."/>
            <person name="Futagami T."/>
            <person name="Toyoda A."/>
            <person name="Takaki Y."/>
            <person name="Nishi S."/>
            <person name="Hori S."/>
            <person name="Arai W."/>
            <person name="Tsubouchi T."/>
            <person name="Morono Y."/>
            <person name="Uchiyama I."/>
            <person name="Ito T."/>
            <person name="Fujiyama A."/>
            <person name="Inagaki F."/>
            <person name="Takami H."/>
        </authorList>
    </citation>
    <scope>NUCLEOTIDE SEQUENCE</scope>
    <source>
        <strain evidence="4">Expedition CK06-06</strain>
    </source>
</reference>
<evidence type="ECO:0000259" key="2">
    <source>
        <dbReference type="Pfam" id="PF12146"/>
    </source>
</evidence>
<feature type="transmembrane region" description="Helical" evidence="1">
    <location>
        <begin position="214"/>
        <end position="230"/>
    </location>
</feature>
<proteinExistence type="predicted"/>
<dbReference type="InterPro" id="IPR022742">
    <property type="entry name" value="Hydrolase_4"/>
</dbReference>
<feature type="domain" description="Glycosyltransferase RgtA/B/C/D-like" evidence="3">
    <location>
        <begin position="156"/>
        <end position="250"/>
    </location>
</feature>
<dbReference type="InterPro" id="IPR053145">
    <property type="entry name" value="AB_hydrolase_Est10"/>
</dbReference>
<feature type="transmembrane region" description="Helical" evidence="1">
    <location>
        <begin position="236"/>
        <end position="252"/>
    </location>
</feature>
<feature type="transmembrane region" description="Helical" evidence="1">
    <location>
        <begin position="164"/>
        <end position="182"/>
    </location>
</feature>
<dbReference type="Pfam" id="PF12146">
    <property type="entry name" value="Hydrolase_4"/>
    <property type="match status" value="1"/>
</dbReference>
<feature type="transmembrane region" description="Helical" evidence="1">
    <location>
        <begin position="188"/>
        <end position="207"/>
    </location>
</feature>
<keyword evidence="1" id="KW-0812">Transmembrane</keyword>
<keyword evidence="1" id="KW-0472">Membrane</keyword>
<keyword evidence="1" id="KW-1133">Transmembrane helix</keyword>
<name>X1ARF6_9ZZZZ</name>
<feature type="domain" description="Serine aminopeptidase S33" evidence="2">
    <location>
        <begin position="54"/>
        <end position="144"/>
    </location>
</feature>
<sequence>EEEVTYENKKDGVTLAGTLTMPKTGGPHPTVLLIPGSGPNDRDETIWGHRVFLVLADHLTRQGIAVLRADDRGVGESTGDFSAATIADLARDACAGVEYLKTRPEIDARKIGLVGHSLGANVAPLAATQSPDVAFIVLMAGASNTLAEGIHNQCQMIYRSAGGLGRPAVVVAALLTAISPAMVFYSRYYIQEVLLVCFTFGAIISGYRYTQSKNIKWAIFAGISLGLMHATKETSVIAFGSMLLALLLTLVMQRRRQGGSILMAVKAINPWHGIAAVAAAGMVSVLFYSSFFTNAGG</sequence>
<dbReference type="SUPFAM" id="SSF53474">
    <property type="entry name" value="alpha/beta-Hydrolases"/>
    <property type="match status" value="1"/>
</dbReference>
<dbReference type="AlphaFoldDB" id="X1ARF6"/>
<dbReference type="InterPro" id="IPR038731">
    <property type="entry name" value="RgtA/B/C-like"/>
</dbReference>
<evidence type="ECO:0000259" key="3">
    <source>
        <dbReference type="Pfam" id="PF13231"/>
    </source>
</evidence>
<dbReference type="InterPro" id="IPR029058">
    <property type="entry name" value="AB_hydrolase_fold"/>
</dbReference>
<comment type="caution">
    <text evidence="4">The sequence shown here is derived from an EMBL/GenBank/DDBJ whole genome shotgun (WGS) entry which is preliminary data.</text>
</comment>
<dbReference type="EMBL" id="BART01018052">
    <property type="protein sequence ID" value="GAG85300.1"/>
    <property type="molecule type" value="Genomic_DNA"/>
</dbReference>
<accession>X1ARF6</accession>
<feature type="transmembrane region" description="Helical" evidence="1">
    <location>
        <begin position="273"/>
        <end position="291"/>
    </location>
</feature>
<feature type="non-terminal residue" evidence="4">
    <location>
        <position position="297"/>
    </location>
</feature>
<dbReference type="Pfam" id="PF13231">
    <property type="entry name" value="PMT_2"/>
    <property type="match status" value="1"/>
</dbReference>
<dbReference type="GO" id="GO:0052689">
    <property type="term" value="F:carboxylic ester hydrolase activity"/>
    <property type="evidence" value="ECO:0007669"/>
    <property type="project" value="TreeGrafter"/>
</dbReference>
<dbReference type="Gene3D" id="3.40.50.1820">
    <property type="entry name" value="alpha/beta hydrolase"/>
    <property type="match status" value="1"/>
</dbReference>
<evidence type="ECO:0000256" key="1">
    <source>
        <dbReference type="SAM" id="Phobius"/>
    </source>
</evidence>
<dbReference type="PANTHER" id="PTHR43265">
    <property type="entry name" value="ESTERASE ESTD"/>
    <property type="match status" value="1"/>
</dbReference>
<protein>
    <recommendedName>
        <fullName evidence="5">Serine aminopeptidase S33 domain-containing protein</fullName>
    </recommendedName>
</protein>
<evidence type="ECO:0008006" key="5">
    <source>
        <dbReference type="Google" id="ProtNLM"/>
    </source>
</evidence>
<feature type="non-terminal residue" evidence="4">
    <location>
        <position position="1"/>
    </location>
</feature>
<evidence type="ECO:0000313" key="4">
    <source>
        <dbReference type="EMBL" id="GAG85300.1"/>
    </source>
</evidence>
<organism evidence="4">
    <name type="scientific">marine sediment metagenome</name>
    <dbReference type="NCBI Taxonomy" id="412755"/>
    <lineage>
        <taxon>unclassified sequences</taxon>
        <taxon>metagenomes</taxon>
        <taxon>ecological metagenomes</taxon>
    </lineage>
</organism>
<gene>
    <name evidence="4" type="ORF">S01H4_34149</name>
</gene>